<dbReference type="GO" id="GO:0005737">
    <property type="term" value="C:cytoplasm"/>
    <property type="evidence" value="ECO:0007669"/>
    <property type="project" value="UniProtKB-SubCell"/>
</dbReference>
<keyword evidence="8" id="KW-1185">Reference proteome</keyword>
<reference evidence="7 8" key="1">
    <citation type="submission" date="2019-01" db="EMBL/GenBank/DDBJ databases">
        <title>Geovibrio thiophilus DSM 11263, complete genome.</title>
        <authorList>
            <person name="Spring S."/>
            <person name="Bunk B."/>
            <person name="Sproer C."/>
        </authorList>
    </citation>
    <scope>NUCLEOTIDE SEQUENCE [LARGE SCALE GENOMIC DNA]</scope>
    <source>
        <strain evidence="7 8">DSM 11263</strain>
    </source>
</reference>
<dbReference type="InterPro" id="IPR036604">
    <property type="entry name" value="PurS-like_sf"/>
</dbReference>
<dbReference type="EC" id="6.3.5.3" evidence="6"/>
<sequence length="80" mass="9032">MKAQVFVKFKNGVLDPQGQTILGAVNRMGHSFVKDVKVGKFFEIEIEKCENPDEKLKEIADKVLANPIIEEFRIEIAGEN</sequence>
<dbReference type="GO" id="GO:0006189">
    <property type="term" value="P:'de novo' IMP biosynthetic process"/>
    <property type="evidence" value="ECO:0007669"/>
    <property type="project" value="UniProtKB-UniRule"/>
</dbReference>
<keyword evidence="3 6" id="KW-0547">Nucleotide-binding</keyword>
<dbReference type="PANTHER" id="PTHR34696">
    <property type="entry name" value="PHOSPHORIBOSYLFORMYLGLYCINAMIDINE SYNTHASE SUBUNIT PURS"/>
    <property type="match status" value="1"/>
</dbReference>
<evidence type="ECO:0000256" key="4">
    <source>
        <dbReference type="ARBA" id="ARBA00022755"/>
    </source>
</evidence>
<dbReference type="GO" id="GO:0005524">
    <property type="term" value="F:ATP binding"/>
    <property type="evidence" value="ECO:0007669"/>
    <property type="project" value="UniProtKB-UniRule"/>
</dbReference>
<keyword evidence="1 6" id="KW-0963">Cytoplasm</keyword>
<comment type="subunit">
    <text evidence="6">Part of the FGAM synthase complex composed of 1 PurL, 1 PurQ and 2 PurS subunits.</text>
</comment>
<dbReference type="AlphaFoldDB" id="A0A410K0G3"/>
<accession>A0A410K0G3</accession>
<dbReference type="KEGG" id="gtl:EP073_11135"/>
<evidence type="ECO:0000256" key="6">
    <source>
        <dbReference type="HAMAP-Rule" id="MF_01926"/>
    </source>
</evidence>
<comment type="function">
    <text evidence="6">Part of the phosphoribosylformylglycinamidine synthase complex involved in the purines biosynthetic pathway. Catalyzes the ATP-dependent conversion of formylglycinamide ribonucleotide (FGAR) and glutamine to yield formylglycinamidine ribonucleotide (FGAM) and glutamate. The FGAM synthase complex is composed of three subunits. PurQ produces an ammonia molecule by converting glutamine to glutamate. PurL transfers the ammonia molecule to FGAR to form FGAM in an ATP-dependent manner. PurS interacts with PurQ and PurL and is thought to assist in the transfer of the ammonia molecule from PurQ to PurL.</text>
</comment>
<dbReference type="Gene3D" id="3.30.1280.10">
    <property type="entry name" value="Phosphoribosylformylglycinamidine synthase subunit PurS"/>
    <property type="match status" value="1"/>
</dbReference>
<gene>
    <name evidence="6 7" type="primary">purS</name>
    <name evidence="7" type="ORF">EP073_11135</name>
</gene>
<comment type="pathway">
    <text evidence="6">Purine metabolism; IMP biosynthesis via de novo pathway; 5-amino-1-(5-phospho-D-ribosyl)imidazole from N(2)-formyl-N(1)-(5-phospho-D-ribosyl)glycinamide: step 1/2.</text>
</comment>
<dbReference type="InterPro" id="IPR003850">
    <property type="entry name" value="PurS"/>
</dbReference>
<proteinExistence type="inferred from homology"/>
<keyword evidence="4 6" id="KW-0658">Purine biosynthesis</keyword>
<keyword evidence="5 6" id="KW-0067">ATP-binding</keyword>
<dbReference type="UniPathway" id="UPA00074">
    <property type="reaction ID" value="UER00128"/>
</dbReference>
<dbReference type="HAMAP" id="MF_01926">
    <property type="entry name" value="PurS"/>
    <property type="match status" value="1"/>
</dbReference>
<dbReference type="RefSeq" id="WP_128467221.1">
    <property type="nucleotide sequence ID" value="NZ_CP035108.1"/>
</dbReference>
<dbReference type="GO" id="GO:0004642">
    <property type="term" value="F:phosphoribosylformylglycinamidine synthase activity"/>
    <property type="evidence" value="ECO:0007669"/>
    <property type="project" value="UniProtKB-UniRule"/>
</dbReference>
<protein>
    <recommendedName>
        <fullName evidence="6">Phosphoribosylformylglycinamidine synthase subunit PurS</fullName>
        <shortName evidence="6">FGAM synthase</shortName>
        <ecNumber evidence="6">6.3.5.3</ecNumber>
    </recommendedName>
    <alternativeName>
        <fullName evidence="6">Formylglycinamide ribonucleotide amidotransferase subunit III</fullName>
        <shortName evidence="6">FGAR amidotransferase III</shortName>
        <shortName evidence="6">FGAR-AT III</shortName>
    </alternativeName>
    <alternativeName>
        <fullName evidence="6">Phosphoribosylformylglycinamidine synthase subunit III</fullName>
    </alternativeName>
</protein>
<evidence type="ECO:0000256" key="1">
    <source>
        <dbReference type="ARBA" id="ARBA00022490"/>
    </source>
</evidence>
<dbReference type="Pfam" id="PF02700">
    <property type="entry name" value="PurS"/>
    <property type="match status" value="1"/>
</dbReference>
<evidence type="ECO:0000256" key="2">
    <source>
        <dbReference type="ARBA" id="ARBA00022598"/>
    </source>
</evidence>
<dbReference type="NCBIfam" id="NF004630">
    <property type="entry name" value="PRK05974.1"/>
    <property type="match status" value="1"/>
</dbReference>
<dbReference type="SUPFAM" id="SSF82697">
    <property type="entry name" value="PurS-like"/>
    <property type="match status" value="1"/>
</dbReference>
<dbReference type="NCBIfam" id="TIGR00302">
    <property type="entry name" value="phosphoribosylformylglycinamidine synthase subunit PurS"/>
    <property type="match status" value="1"/>
</dbReference>
<comment type="catalytic activity">
    <reaction evidence="6">
        <text>N(2)-formyl-N(1)-(5-phospho-beta-D-ribosyl)glycinamide + L-glutamine + ATP + H2O = 2-formamido-N(1)-(5-O-phospho-beta-D-ribosyl)acetamidine + L-glutamate + ADP + phosphate + H(+)</text>
        <dbReference type="Rhea" id="RHEA:17129"/>
        <dbReference type="ChEBI" id="CHEBI:15377"/>
        <dbReference type="ChEBI" id="CHEBI:15378"/>
        <dbReference type="ChEBI" id="CHEBI:29985"/>
        <dbReference type="ChEBI" id="CHEBI:30616"/>
        <dbReference type="ChEBI" id="CHEBI:43474"/>
        <dbReference type="ChEBI" id="CHEBI:58359"/>
        <dbReference type="ChEBI" id="CHEBI:147286"/>
        <dbReference type="ChEBI" id="CHEBI:147287"/>
        <dbReference type="ChEBI" id="CHEBI:456216"/>
        <dbReference type="EC" id="6.3.5.3"/>
    </reaction>
</comment>
<evidence type="ECO:0000256" key="5">
    <source>
        <dbReference type="ARBA" id="ARBA00022840"/>
    </source>
</evidence>
<name>A0A410K0G3_9BACT</name>
<evidence type="ECO:0000256" key="3">
    <source>
        <dbReference type="ARBA" id="ARBA00022741"/>
    </source>
</evidence>
<dbReference type="PANTHER" id="PTHR34696:SF1">
    <property type="entry name" value="PHOSPHORIBOSYLFORMYLGLYCINAMIDINE SYNTHASE SUBUNIT PURS"/>
    <property type="match status" value="1"/>
</dbReference>
<evidence type="ECO:0000313" key="8">
    <source>
        <dbReference type="Proteomes" id="UP000287502"/>
    </source>
</evidence>
<evidence type="ECO:0000313" key="7">
    <source>
        <dbReference type="EMBL" id="QAR33936.1"/>
    </source>
</evidence>
<comment type="similarity">
    <text evidence="6">Belongs to the PurS family.</text>
</comment>
<dbReference type="OrthoDB" id="9799101at2"/>
<comment type="subcellular location">
    <subcellularLocation>
        <location evidence="6">Cytoplasm</location>
    </subcellularLocation>
</comment>
<dbReference type="Proteomes" id="UP000287502">
    <property type="component" value="Chromosome"/>
</dbReference>
<keyword evidence="2 6" id="KW-0436">Ligase</keyword>
<organism evidence="7 8">
    <name type="scientific">Geovibrio thiophilus</name>
    <dbReference type="NCBI Taxonomy" id="139438"/>
    <lineage>
        <taxon>Bacteria</taxon>
        <taxon>Pseudomonadati</taxon>
        <taxon>Deferribacterota</taxon>
        <taxon>Deferribacteres</taxon>
        <taxon>Deferribacterales</taxon>
        <taxon>Geovibrionaceae</taxon>
        <taxon>Geovibrio</taxon>
    </lineage>
</organism>
<dbReference type="EMBL" id="CP035108">
    <property type="protein sequence ID" value="QAR33936.1"/>
    <property type="molecule type" value="Genomic_DNA"/>
</dbReference>